<sequence length="60" mass="6282">MVHAVRDISFDLVPGQVFGLLGPNGSGKSTTRHIQTGLLEASQGSVEVNGVPLDTHSKLI</sequence>
<keyword evidence="5" id="KW-1185">Reference proteome</keyword>
<evidence type="ECO:0000256" key="1">
    <source>
        <dbReference type="ARBA" id="ARBA00005417"/>
    </source>
</evidence>
<comment type="similarity">
    <text evidence="1">Belongs to the ABC transporter superfamily.</text>
</comment>
<organism evidence="4 5">
    <name type="scientific">Arthrobacter ramosus</name>
    <dbReference type="NCBI Taxonomy" id="1672"/>
    <lineage>
        <taxon>Bacteria</taxon>
        <taxon>Bacillati</taxon>
        <taxon>Actinomycetota</taxon>
        <taxon>Actinomycetes</taxon>
        <taxon>Micrococcales</taxon>
        <taxon>Micrococcaceae</taxon>
        <taxon>Arthrobacter</taxon>
    </lineage>
</organism>
<evidence type="ECO:0000256" key="2">
    <source>
        <dbReference type="ARBA" id="ARBA00022448"/>
    </source>
</evidence>
<dbReference type="GO" id="GO:0005524">
    <property type="term" value="F:ATP binding"/>
    <property type="evidence" value="ECO:0007669"/>
    <property type="project" value="UniProtKB-KW"/>
</dbReference>
<dbReference type="Pfam" id="PF00005">
    <property type="entry name" value="ABC_tran"/>
    <property type="match status" value="1"/>
</dbReference>
<evidence type="ECO:0000313" key="5">
    <source>
        <dbReference type="Proteomes" id="UP001589702"/>
    </source>
</evidence>
<keyword evidence="4" id="KW-0067">ATP-binding</keyword>
<keyword evidence="2" id="KW-0813">Transport</keyword>
<evidence type="ECO:0000259" key="3">
    <source>
        <dbReference type="Pfam" id="PF00005"/>
    </source>
</evidence>
<proteinExistence type="inferred from homology"/>
<protein>
    <submittedName>
        <fullName evidence="4">ATP-binding cassette domain-containing protein</fullName>
    </submittedName>
</protein>
<evidence type="ECO:0000313" key="4">
    <source>
        <dbReference type="EMBL" id="MFB9819077.1"/>
    </source>
</evidence>
<dbReference type="PANTHER" id="PTHR43335:SF4">
    <property type="entry name" value="ABC TRANSPORTER, ATP-BINDING PROTEIN"/>
    <property type="match status" value="1"/>
</dbReference>
<dbReference type="Proteomes" id="UP001589702">
    <property type="component" value="Unassembled WGS sequence"/>
</dbReference>
<feature type="domain" description="ABC transporter" evidence="3">
    <location>
        <begin position="6"/>
        <end position="55"/>
    </location>
</feature>
<dbReference type="InterPro" id="IPR027417">
    <property type="entry name" value="P-loop_NTPase"/>
</dbReference>
<dbReference type="InterPro" id="IPR003439">
    <property type="entry name" value="ABC_transporter-like_ATP-bd"/>
</dbReference>
<gene>
    <name evidence="4" type="ORF">ACFFP1_06140</name>
</gene>
<dbReference type="EMBL" id="JBHMBC010000007">
    <property type="protein sequence ID" value="MFB9819077.1"/>
    <property type="molecule type" value="Genomic_DNA"/>
</dbReference>
<dbReference type="PANTHER" id="PTHR43335">
    <property type="entry name" value="ABC TRANSPORTER, ATP-BINDING PROTEIN"/>
    <property type="match status" value="1"/>
</dbReference>
<name>A0ABV5XWF5_ARTRM</name>
<comment type="caution">
    <text evidence="4">The sequence shown here is derived from an EMBL/GenBank/DDBJ whole genome shotgun (WGS) entry which is preliminary data.</text>
</comment>
<dbReference type="RefSeq" id="WP_268818751.1">
    <property type="nucleotide sequence ID" value="NZ_BAAAWN010000001.1"/>
</dbReference>
<reference evidence="4 5" key="1">
    <citation type="submission" date="2024-09" db="EMBL/GenBank/DDBJ databases">
        <authorList>
            <person name="Sun Q."/>
            <person name="Mori K."/>
        </authorList>
    </citation>
    <scope>NUCLEOTIDE SEQUENCE [LARGE SCALE GENOMIC DNA]</scope>
    <source>
        <strain evidence="4 5">JCM 1334</strain>
    </source>
</reference>
<accession>A0ABV5XWF5</accession>
<keyword evidence="4" id="KW-0547">Nucleotide-binding</keyword>
<dbReference type="SUPFAM" id="SSF52540">
    <property type="entry name" value="P-loop containing nucleoside triphosphate hydrolases"/>
    <property type="match status" value="1"/>
</dbReference>
<dbReference type="Gene3D" id="3.40.50.300">
    <property type="entry name" value="P-loop containing nucleotide triphosphate hydrolases"/>
    <property type="match status" value="1"/>
</dbReference>